<dbReference type="AlphaFoldDB" id="E2BZ26"/>
<dbReference type="InParanoid" id="E2BZ26"/>
<evidence type="ECO:0000313" key="2">
    <source>
        <dbReference type="Proteomes" id="UP000008237"/>
    </source>
</evidence>
<organism evidence="2">
    <name type="scientific">Harpegnathos saltator</name>
    <name type="common">Jerdon's jumping ant</name>
    <dbReference type="NCBI Taxonomy" id="610380"/>
    <lineage>
        <taxon>Eukaryota</taxon>
        <taxon>Metazoa</taxon>
        <taxon>Ecdysozoa</taxon>
        <taxon>Arthropoda</taxon>
        <taxon>Hexapoda</taxon>
        <taxon>Insecta</taxon>
        <taxon>Pterygota</taxon>
        <taxon>Neoptera</taxon>
        <taxon>Endopterygota</taxon>
        <taxon>Hymenoptera</taxon>
        <taxon>Apocrita</taxon>
        <taxon>Aculeata</taxon>
        <taxon>Formicoidea</taxon>
        <taxon>Formicidae</taxon>
        <taxon>Ponerinae</taxon>
        <taxon>Ponerini</taxon>
        <taxon>Harpegnathos</taxon>
    </lineage>
</organism>
<keyword evidence="2" id="KW-1185">Reference proteome</keyword>
<reference evidence="1 2" key="1">
    <citation type="journal article" date="2010" name="Science">
        <title>Genomic comparison of the ants Camponotus floridanus and Harpegnathos saltator.</title>
        <authorList>
            <person name="Bonasio R."/>
            <person name="Zhang G."/>
            <person name="Ye C."/>
            <person name="Mutti N.S."/>
            <person name="Fang X."/>
            <person name="Qin N."/>
            <person name="Donahue G."/>
            <person name="Yang P."/>
            <person name="Li Q."/>
            <person name="Li C."/>
            <person name="Zhang P."/>
            <person name="Huang Z."/>
            <person name="Berger S.L."/>
            <person name="Reinberg D."/>
            <person name="Wang J."/>
            <person name="Liebig J."/>
        </authorList>
    </citation>
    <scope>NUCLEOTIDE SEQUENCE [LARGE SCALE GENOMIC DNA]</scope>
    <source>
        <strain evidence="1 2">R22 G/1</strain>
    </source>
</reference>
<evidence type="ECO:0000313" key="1">
    <source>
        <dbReference type="EMBL" id="EFN79065.1"/>
    </source>
</evidence>
<accession>E2BZ26</accession>
<name>E2BZ26_HARSA</name>
<dbReference type="Proteomes" id="UP000008237">
    <property type="component" value="Unassembled WGS sequence"/>
</dbReference>
<feature type="non-terminal residue" evidence="1">
    <location>
        <position position="40"/>
    </location>
</feature>
<dbReference type="EMBL" id="GL451549">
    <property type="protein sequence ID" value="EFN79065.1"/>
    <property type="molecule type" value="Genomic_DNA"/>
</dbReference>
<feature type="non-terminal residue" evidence="1">
    <location>
        <position position="1"/>
    </location>
</feature>
<proteinExistence type="predicted"/>
<gene>
    <name evidence="1" type="ORF">EAI_03848</name>
</gene>
<sequence>LDCYFLDKIREIVYVNPPTTKKNKMQRTCETCQIISTSKL</sequence>
<protein>
    <submittedName>
        <fullName evidence="1">Uncharacterized protein</fullName>
    </submittedName>
</protein>